<evidence type="ECO:0000259" key="5">
    <source>
        <dbReference type="PROSITE" id="PS50887"/>
    </source>
</evidence>
<feature type="domain" description="PAS" evidence="2">
    <location>
        <begin position="235"/>
        <end position="284"/>
    </location>
</feature>
<dbReference type="SMART" id="SM00091">
    <property type="entry name" value="PAS"/>
    <property type="match status" value="3"/>
</dbReference>
<dbReference type="InterPro" id="IPR029787">
    <property type="entry name" value="Nucleotide_cyclase"/>
</dbReference>
<feature type="domain" description="EAL" evidence="4">
    <location>
        <begin position="779"/>
        <end position="1044"/>
    </location>
</feature>
<feature type="domain" description="PAS" evidence="2">
    <location>
        <begin position="480"/>
        <end position="523"/>
    </location>
</feature>
<dbReference type="InterPro" id="IPR000014">
    <property type="entry name" value="PAS"/>
</dbReference>
<dbReference type="AlphaFoldDB" id="A0A4R7NTG9"/>
<evidence type="ECO:0000259" key="2">
    <source>
        <dbReference type="PROSITE" id="PS50112"/>
    </source>
</evidence>
<keyword evidence="1" id="KW-1133">Transmembrane helix</keyword>
<dbReference type="PROSITE" id="PS50883">
    <property type="entry name" value="EAL"/>
    <property type="match status" value="1"/>
</dbReference>
<dbReference type="Pfam" id="PF00563">
    <property type="entry name" value="EAL"/>
    <property type="match status" value="1"/>
</dbReference>
<dbReference type="OrthoDB" id="9812260at2"/>
<feature type="domain" description="PAS" evidence="2">
    <location>
        <begin position="366"/>
        <end position="403"/>
    </location>
</feature>
<sequence>MPLTRIRIDPRKIALAGGLVAALVLALLSARALWRGSTLQDDLNRGSALSATTAQLAPLVASGGGEPLVRRVRQLVRESGLGLTYVAVTDSQGVVLAVDGRFERLAVPLLSTLARQSLRAWLYRVTSDGGTLDLRDAGQRVGEVEYRVAPAFARDVREEAVRELRTVAWIGLLLALPVLAALGMVVLRWPITTAPGLLARSRQVVQRIERLEADPDDAEAEVALVNDVLHQHGVQALDQLKRGLIVVDRDARIRFMNRTAAEITGWSVDDARGRLVYSVFHPLDDQQSPLVTPAETCLREGREYEPAELWVRSRNASVAAVEVMAALLRDRPGTPATGAAMVFHVIDDRRDLIEQLKKQSRLSLGVIDHLVEGVLTTDTSGVIGFANARALRMFGYARDELEGVTITRLMPVPFLNTPGLHLTDYIGGRHQSRLPKVVGWRKDATTFPLELVVQPMNVEGAEGLVVITRDITERLRSDNLAQRLGRLLDAAAEEVYIFDAQSLYFVEVNRGARRNLGYQPSEINRLSMLGISHELESETFLSHLARLRGGDVDHITYRCKHVRADGSEYPVEVRLNFSREEEPPMFMAIAVDVTDREAQEDRLRYLAQHDPLTGLPNRATLLDRLRQALLTASRSSRLVGVFFIDLDRFKHVNDTYGHEIGDVVLELSAKRLSAALRETDTVARLGGDEFVVVAQGLRGLDDAEVLARKLLEGFVPRFEIPEHDVRVTPSVGISIYPLDDTDAEGLLRHADAAMYQAKQSGLGQYRVYSMEVPPEKRRRLELERGLHAAIALQQFEVEVIPVFELVGSPEPLGALMLDFWWRHPRQGRIISRDVMSAAGRAGLLGDVELWMIHRACALLPPVAAISPDVPAGADAPPLPVIVNVSAWQLKDPDFSLHVFELMERHDVPPRRLMFALNCGSVEELRETPPTLVRRLLERGVRFALHGAAEPLFAALNTATNLPIDLIVLEPDEVSRTPQDAQATERLRLALLSAKNLGLPVLAKGVSSVEAREWLVSQGCRLGAGSQFASPVAAEALNSWLLEREAAPL</sequence>
<dbReference type="PROSITE" id="PS50112">
    <property type="entry name" value="PAS"/>
    <property type="match status" value="3"/>
</dbReference>
<dbReference type="CDD" id="cd01949">
    <property type="entry name" value="GGDEF"/>
    <property type="match status" value="1"/>
</dbReference>
<keyword evidence="7" id="KW-1185">Reference proteome</keyword>
<dbReference type="InterPro" id="IPR043128">
    <property type="entry name" value="Rev_trsase/Diguanyl_cyclase"/>
</dbReference>
<proteinExistence type="predicted"/>
<dbReference type="CDD" id="cd01948">
    <property type="entry name" value="EAL"/>
    <property type="match status" value="1"/>
</dbReference>
<accession>A0A4R7NTG9</accession>
<dbReference type="Pfam" id="PF00990">
    <property type="entry name" value="GGDEF"/>
    <property type="match status" value="1"/>
</dbReference>
<feature type="transmembrane region" description="Helical" evidence="1">
    <location>
        <begin position="167"/>
        <end position="191"/>
    </location>
</feature>
<dbReference type="EMBL" id="SOBT01000012">
    <property type="protein sequence ID" value="TDU24257.1"/>
    <property type="molecule type" value="Genomic_DNA"/>
</dbReference>
<protein>
    <submittedName>
        <fullName evidence="6">PAS domain S-box-containing protein/diguanylate cyclase (GGDEF)-like protein</fullName>
    </submittedName>
</protein>
<feature type="domain" description="GGDEF" evidence="5">
    <location>
        <begin position="637"/>
        <end position="770"/>
    </location>
</feature>
<dbReference type="InterPro" id="IPR052155">
    <property type="entry name" value="Biofilm_reg_signaling"/>
</dbReference>
<organism evidence="6 7">
    <name type="scientific">Panacagrimonas perspica</name>
    <dbReference type="NCBI Taxonomy" id="381431"/>
    <lineage>
        <taxon>Bacteria</taxon>
        <taxon>Pseudomonadati</taxon>
        <taxon>Pseudomonadota</taxon>
        <taxon>Gammaproteobacteria</taxon>
        <taxon>Nevskiales</taxon>
        <taxon>Nevskiaceae</taxon>
        <taxon>Panacagrimonas</taxon>
    </lineage>
</organism>
<dbReference type="Gene3D" id="3.30.450.20">
    <property type="entry name" value="PAS domain"/>
    <property type="match status" value="3"/>
</dbReference>
<dbReference type="GO" id="GO:0006355">
    <property type="term" value="P:regulation of DNA-templated transcription"/>
    <property type="evidence" value="ECO:0007669"/>
    <property type="project" value="InterPro"/>
</dbReference>
<dbReference type="SUPFAM" id="SSF55785">
    <property type="entry name" value="PYP-like sensor domain (PAS domain)"/>
    <property type="match status" value="3"/>
</dbReference>
<dbReference type="InterPro" id="IPR035919">
    <property type="entry name" value="EAL_sf"/>
</dbReference>
<name>A0A4R7NTG9_9GAMM</name>
<evidence type="ECO:0000259" key="4">
    <source>
        <dbReference type="PROSITE" id="PS50883"/>
    </source>
</evidence>
<comment type="caution">
    <text evidence="6">The sequence shown here is derived from an EMBL/GenBank/DDBJ whole genome shotgun (WGS) entry which is preliminary data.</text>
</comment>
<dbReference type="PANTHER" id="PTHR44757">
    <property type="entry name" value="DIGUANYLATE CYCLASE DGCP"/>
    <property type="match status" value="1"/>
</dbReference>
<dbReference type="Gene3D" id="3.20.20.450">
    <property type="entry name" value="EAL domain"/>
    <property type="match status" value="1"/>
</dbReference>
<dbReference type="InterPro" id="IPR001633">
    <property type="entry name" value="EAL_dom"/>
</dbReference>
<dbReference type="InterPro" id="IPR035965">
    <property type="entry name" value="PAS-like_dom_sf"/>
</dbReference>
<keyword evidence="1" id="KW-0812">Transmembrane</keyword>
<keyword evidence="1" id="KW-0472">Membrane</keyword>
<evidence type="ECO:0000313" key="7">
    <source>
        <dbReference type="Proteomes" id="UP000295341"/>
    </source>
</evidence>
<dbReference type="InterPro" id="IPR000160">
    <property type="entry name" value="GGDEF_dom"/>
</dbReference>
<dbReference type="SUPFAM" id="SSF55073">
    <property type="entry name" value="Nucleotide cyclase"/>
    <property type="match status" value="1"/>
</dbReference>
<dbReference type="SMART" id="SM00267">
    <property type="entry name" value="GGDEF"/>
    <property type="match status" value="1"/>
</dbReference>
<dbReference type="PROSITE" id="PS50113">
    <property type="entry name" value="PAC"/>
    <property type="match status" value="1"/>
</dbReference>
<gene>
    <name evidence="6" type="ORF">DFR24_4522</name>
</gene>
<dbReference type="Proteomes" id="UP000295341">
    <property type="component" value="Unassembled WGS sequence"/>
</dbReference>
<dbReference type="NCBIfam" id="TIGR00229">
    <property type="entry name" value="sensory_box"/>
    <property type="match status" value="3"/>
</dbReference>
<reference evidence="6 7" key="1">
    <citation type="submission" date="2019-03" db="EMBL/GenBank/DDBJ databases">
        <title>Genomic Encyclopedia of Type Strains, Phase IV (KMG-IV): sequencing the most valuable type-strain genomes for metagenomic binning, comparative biology and taxonomic classification.</title>
        <authorList>
            <person name="Goeker M."/>
        </authorList>
    </citation>
    <scope>NUCLEOTIDE SEQUENCE [LARGE SCALE GENOMIC DNA]</scope>
    <source>
        <strain evidence="6 7">DSM 26377</strain>
    </source>
</reference>
<evidence type="ECO:0000313" key="6">
    <source>
        <dbReference type="EMBL" id="TDU24257.1"/>
    </source>
</evidence>
<dbReference type="SMART" id="SM00052">
    <property type="entry name" value="EAL"/>
    <property type="match status" value="1"/>
</dbReference>
<dbReference type="RefSeq" id="WP_133883674.1">
    <property type="nucleotide sequence ID" value="NZ_MWIN01000003.1"/>
</dbReference>
<evidence type="ECO:0000256" key="1">
    <source>
        <dbReference type="SAM" id="Phobius"/>
    </source>
</evidence>
<dbReference type="Gene3D" id="3.30.70.270">
    <property type="match status" value="1"/>
</dbReference>
<dbReference type="InterPro" id="IPR000700">
    <property type="entry name" value="PAS-assoc_C"/>
</dbReference>
<dbReference type="Pfam" id="PF13426">
    <property type="entry name" value="PAS_9"/>
    <property type="match status" value="2"/>
</dbReference>
<feature type="domain" description="PAC" evidence="3">
    <location>
        <begin position="555"/>
        <end position="605"/>
    </location>
</feature>
<evidence type="ECO:0000259" key="3">
    <source>
        <dbReference type="PROSITE" id="PS50113"/>
    </source>
</evidence>
<dbReference type="NCBIfam" id="TIGR00254">
    <property type="entry name" value="GGDEF"/>
    <property type="match status" value="1"/>
</dbReference>
<dbReference type="SUPFAM" id="SSF141868">
    <property type="entry name" value="EAL domain-like"/>
    <property type="match status" value="1"/>
</dbReference>
<dbReference type="Pfam" id="PF00989">
    <property type="entry name" value="PAS"/>
    <property type="match status" value="1"/>
</dbReference>
<dbReference type="PROSITE" id="PS50887">
    <property type="entry name" value="GGDEF"/>
    <property type="match status" value="1"/>
</dbReference>
<dbReference type="InterPro" id="IPR013767">
    <property type="entry name" value="PAS_fold"/>
</dbReference>
<dbReference type="PANTHER" id="PTHR44757:SF2">
    <property type="entry name" value="BIOFILM ARCHITECTURE MAINTENANCE PROTEIN MBAA"/>
    <property type="match status" value="1"/>
</dbReference>
<dbReference type="CDD" id="cd00130">
    <property type="entry name" value="PAS"/>
    <property type="match status" value="2"/>
</dbReference>